<feature type="domain" description="Scytalone dehydratase-like protein Arp1 N-terminal" evidence="4">
    <location>
        <begin position="287"/>
        <end position="354"/>
    </location>
</feature>
<dbReference type="InterPro" id="IPR044053">
    <property type="entry name" value="AsaB-like"/>
</dbReference>
<dbReference type="GO" id="GO:0016491">
    <property type="term" value="F:oxidoreductase activity"/>
    <property type="evidence" value="ECO:0007669"/>
    <property type="project" value="InterPro"/>
</dbReference>
<evidence type="ECO:0000259" key="4">
    <source>
        <dbReference type="Pfam" id="PF26053"/>
    </source>
</evidence>
<evidence type="ECO:0000256" key="1">
    <source>
        <dbReference type="ARBA" id="ARBA00023604"/>
    </source>
</evidence>
<comment type="similarity">
    <text evidence="1">Belongs to the asaB hydroxylase/desaturase family.</text>
</comment>
<dbReference type="Proteomes" id="UP000215289">
    <property type="component" value="Unassembled WGS sequence"/>
</dbReference>
<keyword evidence="6" id="KW-1185">Reference proteome</keyword>
<dbReference type="Pfam" id="PF01425">
    <property type="entry name" value="Amidase"/>
    <property type="match status" value="2"/>
</dbReference>
<name>A0A3R7J4U3_9EURO</name>
<dbReference type="STRING" id="1245748.A0A3R7J4U3"/>
<dbReference type="PANTHER" id="PTHR42678">
    <property type="entry name" value="AMIDASE"/>
    <property type="match status" value="1"/>
</dbReference>
<comment type="caution">
    <text evidence="5">The sequence shown here is derived from an EMBL/GenBank/DDBJ whole genome shotgun (WGS) entry which is preliminary data.</text>
</comment>
<gene>
    <name evidence="5" type="ORF">CFD26_100474</name>
</gene>
<sequence>MIETSICCLDKLELYRREKPYEIRFAVPDDFPRTNLQISVYDHIRVEDVRGHENELSIKENGFAVMELDVPMSPEDFSEPQLIQSKYLPPLAEKLKNFLGASRVQVHDYVVRKSHESFPISTGEPYYEWEQPATLLHIDSTPEGTSNIVKAINKDPSDLLKKRYQYVTVWKALRGPVKKWPLMMVDKSTVDPKNDLQPRDMVYDGGVVDTCLVHKSDAHKFKYLSDQKPSEAWVILQSDSGGMTGVPHTAFANPLASEADPRRESIESSGLEALTEKPLLATYFHVSKDQNINANTLERWRADYLDKDDVFHVDFLQQIIIGGACSTDIRLSDDTRKVFQRWNTVNITYDPDLEIDSGPYYVANGVVHSVWKVYEDRQLAFVQATWPSPDSNGQVARPKTNSPGNAYRGHGIAVPARSYSRKWLASAASVERNSDRPLRGIRVAVKDNYHIKGTPTTLGNRAYFETYPIQENTAEAVSRLLKAGVHVVGKVHLSSFAMMEHPTQSVDYQAPFNPRGDGYLITGGSSGGSAAAVAAYDWIDIAVCSDTTGSARIPALQTGIFGLRPSIDSMPGDGLVKAWPDMDTPAWFGRDLQAFPEVFRVLHGFDGAESNFSNEAPLEILYPSDFLPTDDPEQLKAMESFLEDITKGTGCSYRQISIGKEWQNTAPVEEKDLHQYLYNLTRHGWYYAAYHSFDDFRDEYEKKHGHGPFVTEVVRWTLGKEVDIEQHVEIMNRLSIFRSWFLEHFMPKRPHNTLVAMHIDAVKPRYRDEYPGNSNPVVPGLRATYLSAILRAPELAIPSSASMSKSICAWDVLTADTKHLANLLHEGSLTSVQLVEICLEQIAKHDGYLHAMLSIPPRESLLATAATLDDERRSGTVRSPLHGIPIILKDNIDTHPGLGMKTSAGSWALVDSRPRRNAPVVDKLIDAGLIILGKANLSVSFPLISFFISGSLMGKDLPSGWSAVGGQTQSPYVRGGVQKGDSKDGHSMPSGSSSGTAAAVAAGYAPLSIGTETNGSLVWPASRCALYSLKPTIGLVSQRGIVPVSHTCDTAGPMAKTPYDLAVVMDVITGRSPDNSFTSALTGSWSEIAVGVLDYKKWWHDTGFLKPVEEATVQMYAAFQTAYDTIKPSAKQFVEDLPLVSPGDFELNGRDSLLTVLLTDFRADFDNYLHDLEYTGLKDFNSLKDFKVDEDKHVEWPINHNQGRIEDAAALNISPEEYEAHLQNVRDTGRRRGIDHILNKYGVDVIIGPADSQLTKIAAAAGYPIASLPLGFLDYNGRAFGMLAIASANNESKLIEVMSAWDAMFDPVKPPPLLAEDSTTSSYI</sequence>
<reference evidence="5 6" key="1">
    <citation type="submission" date="2018-08" db="EMBL/GenBank/DDBJ databases">
        <title>Draft genome sequences of two Aspergillus turcosus clinical strains isolated from bronchoalveolar lavage fluid: one azole-susceptible and the other azole-resistant.</title>
        <authorList>
            <person name="Parent-Michaud M."/>
            <person name="Dufresne P.J."/>
            <person name="Fournier E."/>
            <person name="Martineau C."/>
            <person name="Moreira S."/>
            <person name="Perkins V."/>
            <person name="De Repentigny L."/>
            <person name="Dufresne S.F."/>
        </authorList>
    </citation>
    <scope>NUCLEOTIDE SEQUENCE [LARGE SCALE GENOMIC DNA]</scope>
    <source>
        <strain evidence="5">HMR AF 1038</strain>
    </source>
</reference>
<dbReference type="Gene3D" id="3.90.1300.10">
    <property type="entry name" value="Amidase signature (AS) domain"/>
    <property type="match status" value="2"/>
</dbReference>
<feature type="region of interest" description="Disordered" evidence="2">
    <location>
        <begin position="968"/>
        <end position="994"/>
    </location>
</feature>
<dbReference type="NCBIfam" id="NF041278">
    <property type="entry name" value="CmcJ_NvfI_EfuI"/>
    <property type="match status" value="1"/>
</dbReference>
<organism evidence="5 6">
    <name type="scientific">Aspergillus turcosus</name>
    <dbReference type="NCBI Taxonomy" id="1245748"/>
    <lineage>
        <taxon>Eukaryota</taxon>
        <taxon>Fungi</taxon>
        <taxon>Dikarya</taxon>
        <taxon>Ascomycota</taxon>
        <taxon>Pezizomycotina</taxon>
        <taxon>Eurotiomycetes</taxon>
        <taxon>Eurotiomycetidae</taxon>
        <taxon>Eurotiales</taxon>
        <taxon>Aspergillaceae</taxon>
        <taxon>Aspergillus</taxon>
        <taxon>Aspergillus subgen. Fumigati</taxon>
    </lineage>
</organism>
<evidence type="ECO:0000256" key="2">
    <source>
        <dbReference type="SAM" id="MobiDB-lite"/>
    </source>
</evidence>
<dbReference type="InterPro" id="IPR023631">
    <property type="entry name" value="Amidase_dom"/>
</dbReference>
<evidence type="ECO:0008006" key="7">
    <source>
        <dbReference type="Google" id="ProtNLM"/>
    </source>
</evidence>
<feature type="domain" description="Amidase" evidence="3">
    <location>
        <begin position="424"/>
        <end position="613"/>
    </location>
</feature>
<dbReference type="InterPro" id="IPR058329">
    <property type="entry name" value="Arp1_N"/>
</dbReference>
<proteinExistence type="inferred from homology"/>
<evidence type="ECO:0000313" key="5">
    <source>
        <dbReference type="EMBL" id="RLL97411.1"/>
    </source>
</evidence>
<accession>A0A3R7J4U3</accession>
<evidence type="ECO:0000259" key="3">
    <source>
        <dbReference type="Pfam" id="PF01425"/>
    </source>
</evidence>
<dbReference type="InterPro" id="IPR036928">
    <property type="entry name" value="AS_sf"/>
</dbReference>
<dbReference type="Pfam" id="PF26053">
    <property type="entry name" value="DUF8016"/>
    <property type="match status" value="1"/>
</dbReference>
<evidence type="ECO:0000313" key="6">
    <source>
        <dbReference type="Proteomes" id="UP000215289"/>
    </source>
</evidence>
<dbReference type="SUPFAM" id="SSF75304">
    <property type="entry name" value="Amidase signature (AS) enzymes"/>
    <property type="match status" value="2"/>
</dbReference>
<dbReference type="PANTHER" id="PTHR42678:SF34">
    <property type="entry name" value="OS04G0183300 PROTEIN"/>
    <property type="match status" value="1"/>
</dbReference>
<protein>
    <recommendedName>
        <fullName evidence="7">Amidase domain-containing protein</fullName>
    </recommendedName>
</protein>
<dbReference type="OrthoDB" id="4347796at2759"/>
<feature type="domain" description="Amidase" evidence="3">
    <location>
        <begin position="834"/>
        <end position="1087"/>
    </location>
</feature>
<dbReference type="EMBL" id="NIDN02000078">
    <property type="protein sequence ID" value="RLL97411.1"/>
    <property type="molecule type" value="Genomic_DNA"/>
</dbReference>